<sequence>MTEVLKYPIPNRGKKIVFKLRDKAIEVSKFLFAKYSNKFRNIEYLKRDEYTIKSDVSYESLKSFISACQGKPFALTPDNVYDIYLLSQEFETPNVSNEIKSFYDNYGIESIIKCILTKDRNDHPNLIEYAAQKFNDLIKDVNFLKADRDCIQQILENADIDLIDPLLFYEFAKKYYSDYRGDKKDVAFLFRYINLIDLPIDSIIEFASLEKFPEELLSSNVLPFIKKICTDFQAQQRSINEFNGTLQNIANEIVETQNKLDEAKKTNARLLEINRNFEKKFNEKYEKCVDFHNKNSDLLKQLMVNYISNAENNPLCGVFHDFKMCSDIKKELEIITPDKENPDFPISNIIDTSPNFLSMSYYMKVESEKDNWLTFHLLKKKIKLYGFSIRTNEIGRTIAHPRSFEIFGSNDNKNFTSLFSFEDKKQELYNEGKVQFFKISEEKTVEYYSYIRYRQYKGHCPYYDNDKIISLSAFELFGMLDPKT</sequence>
<keyword evidence="1" id="KW-0175">Coiled coil</keyword>
<dbReference type="Gene3D" id="3.30.710.10">
    <property type="entry name" value="Potassium Channel Kv1.1, Chain A"/>
    <property type="match status" value="1"/>
</dbReference>
<keyword evidence="4" id="KW-1185">Reference proteome</keyword>
<dbReference type="InterPro" id="IPR011333">
    <property type="entry name" value="SKP1/BTB/POZ_sf"/>
</dbReference>
<comment type="caution">
    <text evidence="3">The sequence shown here is derived from an EMBL/GenBank/DDBJ whole genome shotgun (WGS) entry which is preliminary data.</text>
</comment>
<dbReference type="SUPFAM" id="SSF49785">
    <property type="entry name" value="Galactose-binding domain-like"/>
    <property type="match status" value="1"/>
</dbReference>
<dbReference type="SMART" id="SM00225">
    <property type="entry name" value="BTB"/>
    <property type="match status" value="1"/>
</dbReference>
<dbReference type="Proteomes" id="UP001470230">
    <property type="component" value="Unassembled WGS sequence"/>
</dbReference>
<dbReference type="EMBL" id="JAPFFF010000009">
    <property type="protein sequence ID" value="KAK8882649.1"/>
    <property type="molecule type" value="Genomic_DNA"/>
</dbReference>
<gene>
    <name evidence="3" type="ORF">M9Y10_045291</name>
</gene>
<proteinExistence type="predicted"/>
<feature type="domain" description="BTB" evidence="2">
    <location>
        <begin position="14"/>
        <end position="107"/>
    </location>
</feature>
<accession>A0ABR2JUU9</accession>
<dbReference type="InterPro" id="IPR008979">
    <property type="entry name" value="Galactose-bd-like_sf"/>
</dbReference>
<evidence type="ECO:0000256" key="1">
    <source>
        <dbReference type="SAM" id="Coils"/>
    </source>
</evidence>
<protein>
    <recommendedName>
        <fullName evidence="2">BTB domain-containing protein</fullName>
    </recommendedName>
</protein>
<feature type="coiled-coil region" evidence="1">
    <location>
        <begin position="239"/>
        <end position="280"/>
    </location>
</feature>
<evidence type="ECO:0000313" key="3">
    <source>
        <dbReference type="EMBL" id="KAK8882649.1"/>
    </source>
</evidence>
<evidence type="ECO:0000313" key="4">
    <source>
        <dbReference type="Proteomes" id="UP001470230"/>
    </source>
</evidence>
<reference evidence="3 4" key="1">
    <citation type="submission" date="2024-04" db="EMBL/GenBank/DDBJ databases">
        <title>Tritrichomonas musculus Genome.</title>
        <authorList>
            <person name="Alves-Ferreira E."/>
            <person name="Grigg M."/>
            <person name="Lorenzi H."/>
            <person name="Galac M."/>
        </authorList>
    </citation>
    <scope>NUCLEOTIDE SEQUENCE [LARGE SCALE GENOMIC DNA]</scope>
    <source>
        <strain evidence="3 4">EAF2021</strain>
    </source>
</reference>
<evidence type="ECO:0000259" key="2">
    <source>
        <dbReference type="SMART" id="SM00225"/>
    </source>
</evidence>
<dbReference type="Gene3D" id="2.60.120.260">
    <property type="entry name" value="Galactose-binding domain-like"/>
    <property type="match status" value="1"/>
</dbReference>
<name>A0ABR2JUU9_9EUKA</name>
<organism evidence="3 4">
    <name type="scientific">Tritrichomonas musculus</name>
    <dbReference type="NCBI Taxonomy" id="1915356"/>
    <lineage>
        <taxon>Eukaryota</taxon>
        <taxon>Metamonada</taxon>
        <taxon>Parabasalia</taxon>
        <taxon>Tritrichomonadida</taxon>
        <taxon>Tritrichomonadidae</taxon>
        <taxon>Tritrichomonas</taxon>
    </lineage>
</organism>
<dbReference type="InterPro" id="IPR000210">
    <property type="entry name" value="BTB/POZ_dom"/>
</dbReference>